<accession>A0A0N1H3Q9</accession>
<dbReference type="Proteomes" id="UP000038010">
    <property type="component" value="Unassembled WGS sequence"/>
</dbReference>
<gene>
    <name evidence="1" type="ORF">AB675_2914</name>
</gene>
<dbReference type="RefSeq" id="XP_017996345.1">
    <property type="nucleotide sequence ID" value="XM_018142924.1"/>
</dbReference>
<evidence type="ECO:0000313" key="2">
    <source>
        <dbReference type="Proteomes" id="UP000038010"/>
    </source>
</evidence>
<dbReference type="VEuPathDB" id="FungiDB:AB675_2914"/>
<protein>
    <submittedName>
        <fullName evidence="1">Uncharacterized protein</fullName>
    </submittedName>
</protein>
<sequence>MNSLLQLNTPLRLLQLPRNSTVEMSQVTSAPSWPETRPNLAAMPTEILERIINFAIQGSPFLTVAYWGRPEMQTTPFRWYPEWLPSLLCVSKPIRQVARVVLSRHVELPLDGLYWFPSNHVPHHDTLPPDIKRKYRKHFEKLFGWE</sequence>
<reference evidence="1 2" key="1">
    <citation type="submission" date="2015-06" db="EMBL/GenBank/DDBJ databases">
        <title>Draft genome of the ant-associated black yeast Phialophora attae CBS 131958.</title>
        <authorList>
            <person name="Moreno L.F."/>
            <person name="Stielow B.J."/>
            <person name="de Hoog S."/>
            <person name="Vicente V.A."/>
            <person name="Weiss V.A."/>
            <person name="de Vries M."/>
            <person name="Cruz L.M."/>
            <person name="Souza E.M."/>
        </authorList>
    </citation>
    <scope>NUCLEOTIDE SEQUENCE [LARGE SCALE GENOMIC DNA]</scope>
    <source>
        <strain evidence="1 2">CBS 131958</strain>
    </source>
</reference>
<organism evidence="1 2">
    <name type="scientific">Cyphellophora attinorum</name>
    <dbReference type="NCBI Taxonomy" id="1664694"/>
    <lineage>
        <taxon>Eukaryota</taxon>
        <taxon>Fungi</taxon>
        <taxon>Dikarya</taxon>
        <taxon>Ascomycota</taxon>
        <taxon>Pezizomycotina</taxon>
        <taxon>Eurotiomycetes</taxon>
        <taxon>Chaetothyriomycetidae</taxon>
        <taxon>Chaetothyriales</taxon>
        <taxon>Cyphellophoraceae</taxon>
        <taxon>Cyphellophora</taxon>
    </lineage>
</organism>
<keyword evidence="2" id="KW-1185">Reference proteome</keyword>
<dbReference type="EMBL" id="LFJN01000031">
    <property type="protein sequence ID" value="KPI36382.1"/>
    <property type="molecule type" value="Genomic_DNA"/>
</dbReference>
<comment type="caution">
    <text evidence="1">The sequence shown here is derived from an EMBL/GenBank/DDBJ whole genome shotgun (WGS) entry which is preliminary data.</text>
</comment>
<proteinExistence type="predicted"/>
<dbReference type="GeneID" id="28734804"/>
<name>A0A0N1H3Q9_9EURO</name>
<evidence type="ECO:0000313" key="1">
    <source>
        <dbReference type="EMBL" id="KPI36382.1"/>
    </source>
</evidence>
<dbReference type="AlphaFoldDB" id="A0A0N1H3Q9"/>